<dbReference type="GO" id="GO:0007188">
    <property type="term" value="P:adenylate cyclase-modulating G protein-coupled receptor signaling pathway"/>
    <property type="evidence" value="ECO:0007669"/>
    <property type="project" value="TreeGrafter"/>
</dbReference>
<evidence type="ECO:0000256" key="2">
    <source>
        <dbReference type="ARBA" id="ARBA00005314"/>
    </source>
</evidence>
<dbReference type="InterPro" id="IPR050332">
    <property type="entry name" value="GPCR_2"/>
</dbReference>
<dbReference type="GO" id="GO:0007166">
    <property type="term" value="P:cell surface receptor signaling pathway"/>
    <property type="evidence" value="ECO:0007669"/>
    <property type="project" value="InterPro"/>
</dbReference>
<dbReference type="PRINTS" id="PR00249">
    <property type="entry name" value="GPCRSECRETIN"/>
</dbReference>
<feature type="transmembrane region" description="Helical" evidence="11">
    <location>
        <begin position="258"/>
        <end position="277"/>
    </location>
</feature>
<dbReference type="PROSITE" id="PS50227">
    <property type="entry name" value="G_PROTEIN_RECEP_F2_3"/>
    <property type="match status" value="1"/>
</dbReference>
<proteinExistence type="inferred from homology"/>
<dbReference type="Gene3D" id="4.10.1240.10">
    <property type="entry name" value="GPCR, family 2, extracellular hormone receptor domain"/>
    <property type="match status" value="1"/>
</dbReference>
<keyword evidence="5 11" id="KW-1133">Transmembrane helix</keyword>
<dbReference type="PROSITE" id="PS50261">
    <property type="entry name" value="G_PROTEIN_RECEP_F2_4"/>
    <property type="match status" value="1"/>
</dbReference>
<keyword evidence="3" id="KW-1003">Cell membrane</keyword>
<dbReference type="Pfam" id="PF00002">
    <property type="entry name" value="7tm_2"/>
    <property type="match status" value="1"/>
</dbReference>
<feature type="transmembrane region" description="Helical" evidence="11">
    <location>
        <begin position="284"/>
        <end position="303"/>
    </location>
</feature>
<dbReference type="SUPFAM" id="SSF111418">
    <property type="entry name" value="Hormone receptor domain"/>
    <property type="match status" value="1"/>
</dbReference>
<dbReference type="Pfam" id="PF02793">
    <property type="entry name" value="HRM"/>
    <property type="match status" value="1"/>
</dbReference>
<dbReference type="PROSITE" id="PS00649">
    <property type="entry name" value="G_PROTEIN_RECEP_F2_1"/>
    <property type="match status" value="1"/>
</dbReference>
<evidence type="ECO:0000256" key="11">
    <source>
        <dbReference type="SAM" id="Phobius"/>
    </source>
</evidence>
<feature type="transmembrane region" description="Helical" evidence="11">
    <location>
        <begin position="168"/>
        <end position="185"/>
    </location>
</feature>
<dbReference type="InterPro" id="IPR000832">
    <property type="entry name" value="GPCR_2_secretin-like"/>
</dbReference>
<dbReference type="SMART" id="SM00008">
    <property type="entry name" value="HormR"/>
    <property type="match status" value="1"/>
</dbReference>
<name>A0A8S1B4C0_ARCPL</name>
<evidence type="ECO:0000256" key="8">
    <source>
        <dbReference type="ARBA" id="ARBA00023170"/>
    </source>
</evidence>
<evidence type="ECO:0000256" key="1">
    <source>
        <dbReference type="ARBA" id="ARBA00004651"/>
    </source>
</evidence>
<sequence length="462" mass="52692">MQNSTLNRTRVFDYENDPTYQLLSGLRKNCFTDNVTHSTVVGDTYNGKSFQQNDGWCPRVFDGFSCWDETPASTTAFQPCPEFIVGFDPRRFAYKKCTENGTWYVNPNNNKHWTNYTTCVDVEDLNFRTIINSIYVVGYSISVAALVLSIIIFLYFRSLLCTRIRIHIHLFSSFAISNILWIVWYRTVVDKVVVVQNNRCIFQVPDKIQFCLSAKMSQRQSSCVRSCAKTHTKNHLSYLRMVPIAAYCDTITFMITSYLWMFCEALHLHIALVVVFVKDEVAMRWFIVLGWGISLIITMIYATVRYFTPGAIERCWMDHSDTIWIIVIPVGISLMVSFIFLINVVRVLLTKLHPTPNQQASMAAKKAARAALILIPLFGLHFILIPLRPLPESPGEKLYQVASALLTSLQGLCVAILFCFTNHDVMTATKTYMSRFRRANEAIAMTGVTGGESLMNTKDHVV</sequence>
<feature type="domain" description="G-protein coupled receptors family 2 profile 1" evidence="12">
    <location>
        <begin position="29"/>
        <end position="123"/>
    </location>
</feature>
<dbReference type="InterPro" id="IPR017983">
    <property type="entry name" value="GPCR_2_secretin-like_CS"/>
</dbReference>
<comment type="caution">
    <text evidence="14">The sequence shown here is derived from an EMBL/GenBank/DDBJ whole genome shotgun (WGS) entry which is preliminary data.</text>
</comment>
<evidence type="ECO:0000313" key="14">
    <source>
        <dbReference type="EMBL" id="CAB3252830.1"/>
    </source>
</evidence>
<dbReference type="Proteomes" id="UP000494256">
    <property type="component" value="Unassembled WGS sequence"/>
</dbReference>
<evidence type="ECO:0000256" key="5">
    <source>
        <dbReference type="ARBA" id="ARBA00022989"/>
    </source>
</evidence>
<keyword evidence="6" id="KW-0297">G-protein coupled receptor</keyword>
<protein>
    <recommendedName>
        <fullName evidence="16">Calcitonin receptor</fullName>
    </recommendedName>
</protein>
<comment type="similarity">
    <text evidence="2">Belongs to the G-protein coupled receptor 2 family.</text>
</comment>
<comment type="subcellular location">
    <subcellularLocation>
        <location evidence="1">Cell membrane</location>
        <topology evidence="1">Multi-pass membrane protein</topology>
    </subcellularLocation>
</comment>
<evidence type="ECO:0008006" key="16">
    <source>
        <dbReference type="Google" id="ProtNLM"/>
    </source>
</evidence>
<dbReference type="InterPro" id="IPR017981">
    <property type="entry name" value="GPCR_2-like_7TM"/>
</dbReference>
<gene>
    <name evidence="14" type="ORF">APLA_LOCUS14138</name>
</gene>
<evidence type="ECO:0000256" key="10">
    <source>
        <dbReference type="ARBA" id="ARBA00023224"/>
    </source>
</evidence>
<keyword evidence="9" id="KW-0325">Glycoprotein</keyword>
<evidence type="ECO:0000256" key="7">
    <source>
        <dbReference type="ARBA" id="ARBA00023136"/>
    </source>
</evidence>
<feature type="domain" description="G-protein coupled receptors family 2 profile 2" evidence="13">
    <location>
        <begin position="131"/>
        <end position="422"/>
    </location>
</feature>
<keyword evidence="4 11" id="KW-0812">Transmembrane</keyword>
<evidence type="ECO:0000256" key="3">
    <source>
        <dbReference type="ARBA" id="ARBA00022475"/>
    </source>
</evidence>
<dbReference type="AlphaFoldDB" id="A0A8S1B4C0"/>
<dbReference type="InterPro" id="IPR001879">
    <property type="entry name" value="GPCR_2_extracellular_dom"/>
</dbReference>
<feature type="transmembrane region" description="Helical" evidence="11">
    <location>
        <begin position="370"/>
        <end position="387"/>
    </location>
</feature>
<evidence type="ECO:0000313" key="15">
    <source>
        <dbReference type="Proteomes" id="UP000494256"/>
    </source>
</evidence>
<keyword evidence="10" id="KW-0807">Transducer</keyword>
<dbReference type="GO" id="GO:0008528">
    <property type="term" value="F:G protein-coupled peptide receptor activity"/>
    <property type="evidence" value="ECO:0007669"/>
    <property type="project" value="TreeGrafter"/>
</dbReference>
<evidence type="ECO:0000256" key="6">
    <source>
        <dbReference type="ARBA" id="ARBA00023040"/>
    </source>
</evidence>
<dbReference type="SUPFAM" id="SSF81321">
    <property type="entry name" value="Family A G protein-coupled receptor-like"/>
    <property type="match status" value="1"/>
</dbReference>
<dbReference type="Gene3D" id="1.20.1070.10">
    <property type="entry name" value="Rhodopsin 7-helix transmembrane proteins"/>
    <property type="match status" value="1"/>
</dbReference>
<keyword evidence="8" id="KW-0675">Receptor</keyword>
<keyword evidence="7 11" id="KW-0472">Membrane</keyword>
<dbReference type="PANTHER" id="PTHR45620">
    <property type="entry name" value="PDF RECEPTOR-LIKE PROTEIN-RELATED"/>
    <property type="match status" value="1"/>
</dbReference>
<accession>A0A8S1B4C0</accession>
<feature type="transmembrane region" description="Helical" evidence="11">
    <location>
        <begin position="399"/>
        <end position="420"/>
    </location>
</feature>
<evidence type="ECO:0000256" key="4">
    <source>
        <dbReference type="ARBA" id="ARBA00022692"/>
    </source>
</evidence>
<organism evidence="14 15">
    <name type="scientific">Arctia plantaginis</name>
    <name type="common">Wood tiger moth</name>
    <name type="synonym">Phalaena plantaginis</name>
    <dbReference type="NCBI Taxonomy" id="874455"/>
    <lineage>
        <taxon>Eukaryota</taxon>
        <taxon>Metazoa</taxon>
        <taxon>Ecdysozoa</taxon>
        <taxon>Arthropoda</taxon>
        <taxon>Hexapoda</taxon>
        <taxon>Insecta</taxon>
        <taxon>Pterygota</taxon>
        <taxon>Neoptera</taxon>
        <taxon>Endopterygota</taxon>
        <taxon>Lepidoptera</taxon>
        <taxon>Glossata</taxon>
        <taxon>Ditrysia</taxon>
        <taxon>Noctuoidea</taxon>
        <taxon>Erebidae</taxon>
        <taxon>Arctiinae</taxon>
        <taxon>Arctia</taxon>
    </lineage>
</organism>
<dbReference type="GO" id="GO:0005886">
    <property type="term" value="C:plasma membrane"/>
    <property type="evidence" value="ECO:0007669"/>
    <property type="project" value="UniProtKB-SubCell"/>
</dbReference>
<dbReference type="EMBL" id="CADEBD010000382">
    <property type="protein sequence ID" value="CAB3252830.1"/>
    <property type="molecule type" value="Genomic_DNA"/>
</dbReference>
<feature type="transmembrane region" description="Helical" evidence="11">
    <location>
        <begin position="323"/>
        <end position="349"/>
    </location>
</feature>
<feature type="transmembrane region" description="Helical" evidence="11">
    <location>
        <begin position="134"/>
        <end position="156"/>
    </location>
</feature>
<evidence type="ECO:0000256" key="9">
    <source>
        <dbReference type="ARBA" id="ARBA00023180"/>
    </source>
</evidence>
<dbReference type="InterPro" id="IPR036445">
    <property type="entry name" value="GPCR_2_extracell_dom_sf"/>
</dbReference>
<reference evidence="14 15" key="1">
    <citation type="submission" date="2020-04" db="EMBL/GenBank/DDBJ databases">
        <authorList>
            <person name="Wallbank WR R."/>
            <person name="Pardo Diaz C."/>
            <person name="Kozak K."/>
            <person name="Martin S."/>
            <person name="Jiggins C."/>
            <person name="Moest M."/>
            <person name="Warren A I."/>
            <person name="Byers J.R.P. K."/>
            <person name="Montejo-Kovacevich G."/>
            <person name="Yen C E."/>
        </authorList>
    </citation>
    <scope>NUCLEOTIDE SEQUENCE [LARGE SCALE GENOMIC DNA]</scope>
</reference>
<evidence type="ECO:0000259" key="12">
    <source>
        <dbReference type="PROSITE" id="PS50227"/>
    </source>
</evidence>
<evidence type="ECO:0000259" key="13">
    <source>
        <dbReference type="PROSITE" id="PS50261"/>
    </source>
</evidence>
<dbReference type="PANTHER" id="PTHR45620:SF43">
    <property type="entry name" value="HECTOR, ISOFORM A"/>
    <property type="match status" value="1"/>
</dbReference>